<evidence type="ECO:0000313" key="4">
    <source>
        <dbReference type="Proteomes" id="UP000189674"/>
    </source>
</evidence>
<evidence type="ECO:0000259" key="2">
    <source>
        <dbReference type="Pfam" id="PF07589"/>
    </source>
</evidence>
<accession>A0A1U9NJW2</accession>
<keyword evidence="1" id="KW-0732">Signal</keyword>
<feature type="chain" id="PRO_5013047085" description="Ice-binding protein C-terminal domain-containing protein" evidence="1">
    <location>
        <begin position="23"/>
        <end position="198"/>
    </location>
</feature>
<name>A0A1U9NJW2_9BACT</name>
<feature type="signal peptide" evidence="1">
    <location>
        <begin position="1"/>
        <end position="22"/>
    </location>
</feature>
<dbReference type="KEGG" id="alus:STSP2_00945"/>
<dbReference type="RefSeq" id="WP_146660276.1">
    <property type="nucleotide sequence ID" value="NZ_CP019791.1"/>
</dbReference>
<dbReference type="Pfam" id="PF07589">
    <property type="entry name" value="PEP-CTERM"/>
    <property type="match status" value="1"/>
</dbReference>
<evidence type="ECO:0000256" key="1">
    <source>
        <dbReference type="SAM" id="SignalP"/>
    </source>
</evidence>
<dbReference type="InterPro" id="IPR013424">
    <property type="entry name" value="Ice-binding_C"/>
</dbReference>
<dbReference type="AlphaFoldDB" id="A0A1U9NJW2"/>
<protein>
    <recommendedName>
        <fullName evidence="2">Ice-binding protein C-terminal domain-containing protein</fullName>
    </recommendedName>
</protein>
<proteinExistence type="predicted"/>
<reference evidence="4" key="1">
    <citation type="submission" date="2017-02" db="EMBL/GenBank/DDBJ databases">
        <title>Comparative genomics and description of representatives of a novel lineage of planctomycetes thriving in anoxic sediments.</title>
        <authorList>
            <person name="Spring S."/>
            <person name="Bunk B."/>
            <person name="Sproer C."/>
        </authorList>
    </citation>
    <scope>NUCLEOTIDE SEQUENCE [LARGE SCALE GENOMIC DNA]</scope>
    <source>
        <strain evidence="4">ST-NAGAB-D1</strain>
    </source>
</reference>
<dbReference type="Proteomes" id="UP000189674">
    <property type="component" value="Chromosome"/>
</dbReference>
<sequence precursor="true">MKLTIKTLLALTVLFTASYAQASPVALDVTNHSESDLRAVLWGGLAETDFVYDDGMRTWQSSWQSDFWSLQATIIEEYRMGAMLATLKVEAQHLTGLHDGEVAPGFVLDTMHINLTGDPRFAISAEPVRISNKIHPGAVEHHDVLHTFVMDLDQNLPGLLSGDGQIYAVIEAAHVMPEPATLVLIGVGALALAGCRKR</sequence>
<organism evidence="3 4">
    <name type="scientific">Anaerohalosphaera lusitana</name>
    <dbReference type="NCBI Taxonomy" id="1936003"/>
    <lineage>
        <taxon>Bacteria</taxon>
        <taxon>Pseudomonadati</taxon>
        <taxon>Planctomycetota</taxon>
        <taxon>Phycisphaerae</taxon>
        <taxon>Sedimentisphaerales</taxon>
        <taxon>Anaerohalosphaeraceae</taxon>
        <taxon>Anaerohalosphaera</taxon>
    </lineage>
</organism>
<keyword evidence="4" id="KW-1185">Reference proteome</keyword>
<dbReference type="EMBL" id="CP019791">
    <property type="protein sequence ID" value="AQT67796.1"/>
    <property type="molecule type" value="Genomic_DNA"/>
</dbReference>
<dbReference type="NCBIfam" id="TIGR02595">
    <property type="entry name" value="PEP_CTERM"/>
    <property type="match status" value="1"/>
</dbReference>
<gene>
    <name evidence="3" type="ORF">STSP2_00945</name>
</gene>
<feature type="domain" description="Ice-binding protein C-terminal" evidence="2">
    <location>
        <begin position="177"/>
        <end position="197"/>
    </location>
</feature>
<evidence type="ECO:0000313" key="3">
    <source>
        <dbReference type="EMBL" id="AQT67796.1"/>
    </source>
</evidence>